<dbReference type="InterPro" id="IPR000264">
    <property type="entry name" value="ALB/AFP/VDB"/>
</dbReference>
<dbReference type="PROSITE" id="PS51438">
    <property type="entry name" value="ALBUMIN_2"/>
    <property type="match status" value="3"/>
</dbReference>
<keyword evidence="2" id="KW-0964">Secreted</keyword>
<evidence type="ECO:0000259" key="6">
    <source>
        <dbReference type="PROSITE" id="PS51438"/>
    </source>
</evidence>
<evidence type="ECO:0000256" key="3">
    <source>
        <dbReference type="ARBA" id="ARBA00022729"/>
    </source>
</evidence>
<evidence type="ECO:0000256" key="2">
    <source>
        <dbReference type="ARBA" id="ARBA00022525"/>
    </source>
</evidence>
<dbReference type="PROSITE" id="PS00212">
    <property type="entry name" value="ALBUMIN_1"/>
    <property type="match status" value="2"/>
</dbReference>
<proteinExistence type="predicted"/>
<feature type="domain" description="Albumin" evidence="6">
    <location>
        <begin position="18"/>
        <end position="209"/>
    </location>
</feature>
<reference evidence="7 8" key="1">
    <citation type="journal article" date="2019" name="PLoS ONE">
        <title>Genomic analyses reveal an absence of contemporary introgressive admixture between fin whales and blue whales, despite known hybrids.</title>
        <authorList>
            <person name="Westbury M.V."/>
            <person name="Petersen B."/>
            <person name="Lorenzen E.D."/>
        </authorList>
    </citation>
    <scope>NUCLEOTIDE SEQUENCE [LARGE SCALE GENOMIC DNA]</scope>
    <source>
        <strain evidence="7">FinWhale-01</strain>
    </source>
</reference>
<keyword evidence="4" id="KW-0677">Repeat</keyword>
<feature type="domain" description="Albumin" evidence="6">
    <location>
        <begin position="210"/>
        <end position="401"/>
    </location>
</feature>
<dbReference type="GO" id="GO:0072562">
    <property type="term" value="C:blood microparticle"/>
    <property type="evidence" value="ECO:0007669"/>
    <property type="project" value="TreeGrafter"/>
</dbReference>
<dbReference type="OrthoDB" id="9875082at2759"/>
<dbReference type="SMART" id="SM00103">
    <property type="entry name" value="ALBUMIN"/>
    <property type="match status" value="3"/>
</dbReference>
<evidence type="ECO:0000313" key="8">
    <source>
        <dbReference type="Proteomes" id="UP000437017"/>
    </source>
</evidence>
<keyword evidence="3" id="KW-0732">Signal</keyword>
<dbReference type="GO" id="GO:0005737">
    <property type="term" value="C:cytoplasm"/>
    <property type="evidence" value="ECO:0007669"/>
    <property type="project" value="TreeGrafter"/>
</dbReference>
<dbReference type="GO" id="GO:0036094">
    <property type="term" value="F:small molecule binding"/>
    <property type="evidence" value="ECO:0007669"/>
    <property type="project" value="TreeGrafter"/>
</dbReference>
<dbReference type="InterPro" id="IPR020858">
    <property type="entry name" value="Serum_albumin-like"/>
</dbReference>
<evidence type="ECO:0000256" key="4">
    <source>
        <dbReference type="ARBA" id="ARBA00022737"/>
    </source>
</evidence>
<dbReference type="SUPFAM" id="SSF48552">
    <property type="entry name" value="Serum albumin-like"/>
    <property type="match status" value="3"/>
</dbReference>
<keyword evidence="5" id="KW-1015">Disulfide bond</keyword>
<sequence length="617" mass="70621">MQHANSQNYLEENLRAGSDITRLMEEKSLILSSAFTQAFCFSTSIMVAQFLQKLTYEKVQTIVKELLDLAEKCKSLKPHESPSECCHQLMTTFLEHICNNQGLVDRHVFSDCCNTNNSARHKCFLSYKKDVAGYSDIFQISNPEQICKMDKENPVPVKEKYIYETSRKHPFLYGPTILTMSACYETAVQSCCREENKTECFQIKLEPIRKYVREISLRHHHLCEIGIKFNHKVAKAVEFVLLTKKQPRANFSEIAKLAMDIKNLHQICCEGNAVVCVLGRSQLMDYTCSKQATLSSKITPCCELPEPFRGECIINSENDKPDLSSLPLSRFTEDQFVCKQFTDKQDDFLQEFLYEYSRRHPELAVSVILRVDTVYQNLLGKCCKLENPLECYSHGEEMFQRVVRESHEHVKNQCDLHEKLGDSNFHDRYASKILSRFMVVREFLLTSAAEILYTKKAPQLSAQELVIFTKNMAAAATKCCPLNDEQQFACMENSAKLILGALCRRHEAEPINAGVGHCCDDSYAFRKPCFDDLQVDATYISPHLSCDQVVNLNEDLCSAQEEELQTEKQKLLSNLVKQEPHAAEMQFQSVIVDFAHLVEMCCQAEKSEMCLQEEGKV</sequence>
<feature type="domain" description="Albumin" evidence="6">
    <location>
        <begin position="423"/>
        <end position="617"/>
    </location>
</feature>
<organism evidence="7 8">
    <name type="scientific">Balaenoptera physalus</name>
    <name type="common">Fin whale</name>
    <name type="synonym">Balaena physalus</name>
    <dbReference type="NCBI Taxonomy" id="9770"/>
    <lineage>
        <taxon>Eukaryota</taxon>
        <taxon>Metazoa</taxon>
        <taxon>Chordata</taxon>
        <taxon>Craniata</taxon>
        <taxon>Vertebrata</taxon>
        <taxon>Euteleostomi</taxon>
        <taxon>Mammalia</taxon>
        <taxon>Eutheria</taxon>
        <taxon>Laurasiatheria</taxon>
        <taxon>Artiodactyla</taxon>
        <taxon>Whippomorpha</taxon>
        <taxon>Cetacea</taxon>
        <taxon>Mysticeti</taxon>
        <taxon>Balaenopteridae</taxon>
        <taxon>Balaenoptera</taxon>
    </lineage>
</organism>
<comment type="subcellular location">
    <subcellularLocation>
        <location evidence="1">Secreted</location>
    </subcellularLocation>
</comment>
<dbReference type="PRINTS" id="PR00803">
    <property type="entry name" value="AFETOPROTEIN"/>
</dbReference>
<dbReference type="PANTHER" id="PTHR11385">
    <property type="entry name" value="SERUM ALBUMIN-RELATED"/>
    <property type="match status" value="1"/>
</dbReference>
<accession>A0A643C8Q4</accession>
<dbReference type="PANTHER" id="PTHR11385:SF12">
    <property type="entry name" value="ALBUMIN SUPERFAMILY MEMBER 1"/>
    <property type="match status" value="1"/>
</dbReference>
<dbReference type="InterPro" id="IPR014760">
    <property type="entry name" value="Serum_albumin_N"/>
</dbReference>
<dbReference type="Proteomes" id="UP000437017">
    <property type="component" value="Unassembled WGS sequence"/>
</dbReference>
<dbReference type="Pfam" id="PF00273">
    <property type="entry name" value="Serum_albumin"/>
    <property type="match status" value="3"/>
</dbReference>
<protein>
    <recommendedName>
        <fullName evidence="6">Albumin domain-containing protein</fullName>
    </recommendedName>
</protein>
<dbReference type="PRINTS" id="PR00802">
    <property type="entry name" value="SERUMALBUMIN"/>
</dbReference>
<evidence type="ECO:0000256" key="5">
    <source>
        <dbReference type="ARBA" id="ARBA00023157"/>
    </source>
</evidence>
<name>A0A643C8Q4_BALPH</name>
<dbReference type="FunFam" id="1.10.246.10:FF:000002">
    <property type="entry name" value="Serum albumin"/>
    <property type="match status" value="1"/>
</dbReference>
<dbReference type="AlphaFoldDB" id="A0A643C8Q4"/>
<dbReference type="EMBL" id="SGJD01002163">
    <property type="protein sequence ID" value="KAB0396492.1"/>
    <property type="molecule type" value="Genomic_DNA"/>
</dbReference>
<evidence type="ECO:0000256" key="1">
    <source>
        <dbReference type="ARBA" id="ARBA00004613"/>
    </source>
</evidence>
<keyword evidence="8" id="KW-1185">Reference proteome</keyword>
<gene>
    <name evidence="7" type="ORF">E2I00_013442</name>
</gene>
<comment type="caution">
    <text evidence="7">The sequence shown here is derived from an EMBL/GenBank/DDBJ whole genome shotgun (WGS) entry which is preliminary data.</text>
</comment>
<dbReference type="Gene3D" id="1.10.246.10">
    <property type="match status" value="6"/>
</dbReference>
<dbReference type="InterPro" id="IPR020857">
    <property type="entry name" value="Serum_albumin_CS"/>
</dbReference>
<dbReference type="InterPro" id="IPR021177">
    <property type="entry name" value="Serum_albumin/AFP/Afamin"/>
</dbReference>
<evidence type="ECO:0000313" key="7">
    <source>
        <dbReference type="EMBL" id="KAB0396492.1"/>
    </source>
</evidence>